<evidence type="ECO:0000313" key="7">
    <source>
        <dbReference type="EMBL" id="AAL63200.1"/>
    </source>
</evidence>
<name>Q8ZXZ6_PYRAE</name>
<protein>
    <recommendedName>
        <fullName evidence="9">DUF92 domain-containing protein</fullName>
    </recommendedName>
</protein>
<evidence type="ECO:0000256" key="1">
    <source>
        <dbReference type="ARBA" id="ARBA00004141"/>
    </source>
</evidence>
<dbReference type="GO" id="GO:0016020">
    <property type="term" value="C:membrane"/>
    <property type="evidence" value="ECO:0000318"/>
    <property type="project" value="GO_Central"/>
</dbReference>
<dbReference type="KEGG" id="pai:PAE1016"/>
<proteinExistence type="inferred from homology"/>
<dbReference type="AlphaFoldDB" id="Q8ZXZ6"/>
<feature type="transmembrane region" description="Helical" evidence="6">
    <location>
        <begin position="56"/>
        <end position="77"/>
    </location>
</feature>
<keyword evidence="5 6" id="KW-0472">Membrane</keyword>
<dbReference type="PANTHER" id="PTHR13353">
    <property type="entry name" value="TRANSMEMBRANE PROTEIN 19"/>
    <property type="match status" value="1"/>
</dbReference>
<evidence type="ECO:0008006" key="9">
    <source>
        <dbReference type="Google" id="ProtNLM"/>
    </source>
</evidence>
<feature type="transmembrane region" description="Helical" evidence="6">
    <location>
        <begin position="241"/>
        <end position="262"/>
    </location>
</feature>
<evidence type="ECO:0000256" key="6">
    <source>
        <dbReference type="SAM" id="Phobius"/>
    </source>
</evidence>
<organism evidence="7 8">
    <name type="scientific">Pyrobaculum aerophilum (strain ATCC 51768 / DSM 7523 / JCM 9630 / CIP 104966 / NBRC 100827 / IM2)</name>
    <dbReference type="NCBI Taxonomy" id="178306"/>
    <lineage>
        <taxon>Archaea</taxon>
        <taxon>Thermoproteota</taxon>
        <taxon>Thermoprotei</taxon>
        <taxon>Thermoproteales</taxon>
        <taxon>Thermoproteaceae</taxon>
        <taxon>Pyrobaculum</taxon>
    </lineage>
</organism>
<evidence type="ECO:0000256" key="5">
    <source>
        <dbReference type="ARBA" id="ARBA00023136"/>
    </source>
</evidence>
<feature type="transmembrane region" description="Helical" evidence="6">
    <location>
        <begin position="197"/>
        <end position="220"/>
    </location>
</feature>
<comment type="subcellular location">
    <subcellularLocation>
        <location evidence="1">Membrane</location>
        <topology evidence="1">Multi-pass membrane protein</topology>
    </subcellularLocation>
</comment>
<dbReference type="HOGENOM" id="CLU_036918_2_1_2"/>
<keyword evidence="8" id="KW-1185">Reference proteome</keyword>
<dbReference type="Pfam" id="PF01940">
    <property type="entry name" value="DUF92"/>
    <property type="match status" value="1"/>
</dbReference>
<dbReference type="PATRIC" id="fig|178306.9.peg.758"/>
<feature type="transmembrane region" description="Helical" evidence="6">
    <location>
        <begin position="98"/>
        <end position="117"/>
    </location>
</feature>
<sequence>MEYCNEKLINRYTVAMAMDPYLFAVPSIAALAALALRKGYLTPRGAVSATVVGSAVAVAHMGLFALLTFFFVTSSLFTKLKAQWKREMGLKDVAGRSLRQVVGVGTPIAVFAVMYLATGDSKFLGASAVAVAVATADTWASELGVAYGGVPRYILAPWRRVERGVSGGVTPVGTAASVAGAFAIALLSPLVGVGGPVVAIAALGYLGELLDSVLGATLQTKYICGGRITETPSSGCVKRGFLSNEAVNLITGIAMGLLYLAIV</sequence>
<feature type="transmembrane region" description="Helical" evidence="6">
    <location>
        <begin position="168"/>
        <end position="191"/>
    </location>
</feature>
<dbReference type="eggNOG" id="arCOG02245">
    <property type="taxonomic scope" value="Archaea"/>
</dbReference>
<evidence type="ECO:0000256" key="4">
    <source>
        <dbReference type="ARBA" id="ARBA00022989"/>
    </source>
</evidence>
<dbReference type="EMBL" id="AE009441">
    <property type="protein sequence ID" value="AAL63200.1"/>
    <property type="molecule type" value="Genomic_DNA"/>
</dbReference>
<accession>Q8ZXZ6</accession>
<dbReference type="STRING" id="178306.PAE1016"/>
<dbReference type="PANTHER" id="PTHR13353:SF5">
    <property type="entry name" value="TRANSMEMBRANE PROTEIN 19"/>
    <property type="match status" value="1"/>
</dbReference>
<evidence type="ECO:0000256" key="3">
    <source>
        <dbReference type="ARBA" id="ARBA00022692"/>
    </source>
</evidence>
<feature type="transmembrane region" description="Helical" evidence="6">
    <location>
        <begin position="12"/>
        <end position="36"/>
    </location>
</feature>
<feature type="transmembrane region" description="Helical" evidence="6">
    <location>
        <begin position="123"/>
        <end position="147"/>
    </location>
</feature>
<evidence type="ECO:0000256" key="2">
    <source>
        <dbReference type="ARBA" id="ARBA00009012"/>
    </source>
</evidence>
<evidence type="ECO:0000313" key="8">
    <source>
        <dbReference type="Proteomes" id="UP000002439"/>
    </source>
</evidence>
<dbReference type="Proteomes" id="UP000002439">
    <property type="component" value="Chromosome"/>
</dbReference>
<keyword evidence="3 6" id="KW-0812">Transmembrane</keyword>
<dbReference type="EnsemblBacteria" id="AAL63200">
    <property type="protein sequence ID" value="AAL63200"/>
    <property type="gene ID" value="PAE1016"/>
</dbReference>
<comment type="similarity">
    <text evidence="2">Belongs to the TMEM19 family.</text>
</comment>
<keyword evidence="4 6" id="KW-1133">Transmembrane helix</keyword>
<reference evidence="7 8" key="1">
    <citation type="journal article" date="2002" name="Proc. Natl. Acad. Sci. U.S.A.">
        <title>Genome sequence of the hyperthermophilic crenarchaeon Pyrobaculum aerophilum.</title>
        <authorList>
            <person name="Fitz-Gibbon S.T."/>
            <person name="Ladner H."/>
            <person name="Kim U.J."/>
            <person name="Stetter K.O."/>
            <person name="Simon M.I."/>
            <person name="Miller J.H."/>
        </authorList>
    </citation>
    <scope>NUCLEOTIDE SEQUENCE [LARGE SCALE GENOMIC DNA]</scope>
    <source>
        <strain evidence="8">ATCC 51768 / DSM 7523 / JCM 9630 / CIP 104966 / NBRC 100827 / IM2</strain>
    </source>
</reference>
<dbReference type="InParanoid" id="Q8ZXZ6"/>
<dbReference type="InterPro" id="IPR002794">
    <property type="entry name" value="DUF92_TMEM19"/>
</dbReference>
<gene>
    <name evidence="7" type="ordered locus">PAE1016</name>
</gene>